<dbReference type="InterPro" id="IPR040496">
    <property type="entry name" value="MID_pPIWI_RE"/>
</dbReference>
<dbReference type="InterPro" id="IPR025085">
    <property type="entry name" value="pPIWI_RE_X"/>
</dbReference>
<name>A0A8I1DG49_THEIN</name>
<proteinExistence type="predicted"/>
<feature type="domain" description="Prokaryotic pPIWI-RE MID" evidence="3">
    <location>
        <begin position="402"/>
        <end position="530"/>
    </location>
</feature>
<feature type="domain" description="pPIWI-RE RNaseH" evidence="1">
    <location>
        <begin position="554"/>
        <end position="800"/>
    </location>
</feature>
<dbReference type="Pfam" id="PF13032">
    <property type="entry name" value="RNaseH_pPIWI_RE"/>
    <property type="match status" value="1"/>
</dbReference>
<gene>
    <name evidence="4" type="ORF">I8U20_09090</name>
</gene>
<dbReference type="RefSeq" id="WP_181732142.1">
    <property type="nucleotide sequence ID" value="NZ_JACEIR010000005.1"/>
</dbReference>
<organism evidence="4 5">
    <name type="scientific">Thermoactinomyces intermedius</name>
    <dbReference type="NCBI Taxonomy" id="2024"/>
    <lineage>
        <taxon>Bacteria</taxon>
        <taxon>Bacillati</taxon>
        <taxon>Bacillota</taxon>
        <taxon>Bacilli</taxon>
        <taxon>Bacillales</taxon>
        <taxon>Thermoactinomycetaceae</taxon>
        <taxon>Thermoactinomyces</taxon>
    </lineage>
</organism>
<sequence length="804" mass="94367">MQSRSVLKELQPIAWDINEIPNFISKVYCPKLPDQWKDIINHLIQINREKDFVPTRSLQAALLAGAPEIIDFNYYAFKNNTTYWLISDQNFHTIDVNNLVSLIRQWIYFEFPGKQAHAFAQRLNTNGIKWEAVDVRTLPESMLKRILPQLIVRELIRREYRDPQNGRLFQIVPPLNTRQAAEIVSWEPSRMPENPDFSAHSYKLTFSVGRMLGKSSLQLFVDLGLRRWVGEPLLTDTVNHLPWKINQSVYLARQSISWLSDLPQESTFIQLQLRKESKDFVRWENRIPEFLNRINSADQNKIPDIKELLVNPQKFQPDVLIVYDQRMGISHPVGSGVTANDRKDFFESLNNALYSIFNFSPSSKWIRQRTLRQQKLLTDSKQPINQKAVIEIWSNDADRWEELIKEEINDDQNKDKLQIVKREPHPITNLLDFDPEDPNQQLKNAIQYRIDTISKLFEKPKNRTGILIEMPNYNKMFVRTKDANRDPKSSVRYGLAITGRLTQFITPEYAEPKSYEERIKMAINDLLRRQMQWKRNTLYTGYKKTSLPKQLDLLAFWVINKRRKRGNLTIPLVGYAPSNDTQIKVCLPGENGNEWQYYSEALLKITQIQTNFDGEGIHEFFKQAIEELDIKNPALLLLDERNLRKYWPKLNNEELIFDDQNYKIYDDFLHHSELRIVKLRFSEEKPLSIPIASPTREVSKYQGLFAPENGPDNVFYSFQEKPVTAEKIKTGLRHRDAMHKHYWNSVTAEIILLNLKKGDNPAEWAFVVHSLRKSSEHIDSATRLPEPLYSLKCMEEYVIPEELL</sequence>
<evidence type="ECO:0000259" key="2">
    <source>
        <dbReference type="Pfam" id="PF13111"/>
    </source>
</evidence>
<evidence type="ECO:0000259" key="1">
    <source>
        <dbReference type="Pfam" id="PF13032"/>
    </source>
</evidence>
<reference evidence="4 5" key="1">
    <citation type="submission" date="2020-12" db="EMBL/GenBank/DDBJ databases">
        <title>WGS of Thermoactinomyces spp.</title>
        <authorList>
            <person name="Cheng K."/>
        </authorList>
    </citation>
    <scope>NUCLEOTIDE SEQUENCE [LARGE SCALE GENOMIC DNA]</scope>
    <source>
        <strain evidence="5">CICC 10671\DSM 43846</strain>
    </source>
</reference>
<comment type="caution">
    <text evidence="4">The sequence shown here is derived from an EMBL/GenBank/DDBJ whole genome shotgun (WGS) entry which is preliminary data.</text>
</comment>
<dbReference type="EMBL" id="JAECVW010000004">
    <property type="protein sequence ID" value="MBH8595486.1"/>
    <property type="molecule type" value="Genomic_DNA"/>
</dbReference>
<dbReference type="Pfam" id="PF18157">
    <property type="entry name" value="MID_pPIWI_RE"/>
    <property type="match status" value="1"/>
</dbReference>
<dbReference type="AlphaFoldDB" id="A0A8I1DG49"/>
<dbReference type="Pfam" id="PF13111">
    <property type="entry name" value="pPIWI_RE_X"/>
    <property type="match status" value="1"/>
</dbReference>
<evidence type="ECO:0000313" key="5">
    <source>
        <dbReference type="Proteomes" id="UP000633619"/>
    </source>
</evidence>
<protein>
    <submittedName>
        <fullName evidence="4">DUF3962 domain-containing protein</fullName>
    </submittedName>
</protein>
<evidence type="ECO:0000259" key="3">
    <source>
        <dbReference type="Pfam" id="PF18157"/>
    </source>
</evidence>
<dbReference type="Proteomes" id="UP000633619">
    <property type="component" value="Unassembled WGS sequence"/>
</dbReference>
<keyword evidence="5" id="KW-1185">Reference proteome</keyword>
<accession>A0A8I1DG49</accession>
<dbReference type="InterPro" id="IPR024996">
    <property type="entry name" value="RNaseH_pPIWI_RE"/>
</dbReference>
<evidence type="ECO:0000313" key="4">
    <source>
        <dbReference type="EMBL" id="MBH8595486.1"/>
    </source>
</evidence>
<feature type="domain" description="pPIWI-RE module N-terminal" evidence="2">
    <location>
        <begin position="23"/>
        <end position="378"/>
    </location>
</feature>